<dbReference type="Proteomes" id="UP000266841">
    <property type="component" value="Unassembled WGS sequence"/>
</dbReference>
<proteinExistence type="predicted"/>
<evidence type="ECO:0000313" key="2">
    <source>
        <dbReference type="EMBL" id="EJK70742.1"/>
    </source>
</evidence>
<evidence type="ECO:0000313" key="3">
    <source>
        <dbReference type="Proteomes" id="UP000266841"/>
    </source>
</evidence>
<dbReference type="EMBL" id="AGNL01008106">
    <property type="protein sequence ID" value="EJK70742.1"/>
    <property type="molecule type" value="Genomic_DNA"/>
</dbReference>
<evidence type="ECO:0000256" key="1">
    <source>
        <dbReference type="SAM" id="SignalP"/>
    </source>
</evidence>
<sequence>VTLLISLLICDLDLINYGTPRSRRRERTGAGGGRDADGTVRGEIVFTGGFPCGRYGTRMGVVRLVETDGVSKPEIVSLTEAEYCRYVARDERAEVLRRGRRRRRRRRRSDAALEVPGYNASSPFYHQNTPVCMTIQWEMRQEKNFRQVNTLAANNANNAN</sequence>
<keyword evidence="1" id="KW-0732">Signal</keyword>
<feature type="chain" id="PRO_5003841145" evidence="1">
    <location>
        <begin position="19"/>
        <end position="160"/>
    </location>
</feature>
<accession>K0TJI6</accession>
<protein>
    <submittedName>
        <fullName evidence="2">Uncharacterized protein</fullName>
    </submittedName>
</protein>
<keyword evidence="3" id="KW-1185">Reference proteome</keyword>
<reference evidence="2 3" key="1">
    <citation type="journal article" date="2012" name="Genome Biol.">
        <title>Genome and low-iron response of an oceanic diatom adapted to chronic iron limitation.</title>
        <authorList>
            <person name="Lommer M."/>
            <person name="Specht M."/>
            <person name="Roy A.S."/>
            <person name="Kraemer L."/>
            <person name="Andreson R."/>
            <person name="Gutowska M.A."/>
            <person name="Wolf J."/>
            <person name="Bergner S.V."/>
            <person name="Schilhabel M.B."/>
            <person name="Klostermeier U.C."/>
            <person name="Beiko R.G."/>
            <person name="Rosenstiel P."/>
            <person name="Hippler M."/>
            <person name="Laroche J."/>
        </authorList>
    </citation>
    <scope>NUCLEOTIDE SEQUENCE [LARGE SCALE GENOMIC DNA]</scope>
    <source>
        <strain evidence="2 3">CCMP1005</strain>
    </source>
</reference>
<feature type="non-terminal residue" evidence="2">
    <location>
        <position position="1"/>
    </location>
</feature>
<organism evidence="2 3">
    <name type="scientific">Thalassiosira oceanica</name>
    <name type="common">Marine diatom</name>
    <dbReference type="NCBI Taxonomy" id="159749"/>
    <lineage>
        <taxon>Eukaryota</taxon>
        <taxon>Sar</taxon>
        <taxon>Stramenopiles</taxon>
        <taxon>Ochrophyta</taxon>
        <taxon>Bacillariophyta</taxon>
        <taxon>Coscinodiscophyceae</taxon>
        <taxon>Thalassiosirophycidae</taxon>
        <taxon>Thalassiosirales</taxon>
        <taxon>Thalassiosiraceae</taxon>
        <taxon>Thalassiosira</taxon>
    </lineage>
</organism>
<gene>
    <name evidence="2" type="ORF">THAOC_07874</name>
</gene>
<comment type="caution">
    <text evidence="2">The sequence shown here is derived from an EMBL/GenBank/DDBJ whole genome shotgun (WGS) entry which is preliminary data.</text>
</comment>
<feature type="signal peptide" evidence="1">
    <location>
        <begin position="1"/>
        <end position="18"/>
    </location>
</feature>
<dbReference type="AlphaFoldDB" id="K0TJI6"/>
<name>K0TJI6_THAOC</name>